<dbReference type="InterPro" id="IPR011989">
    <property type="entry name" value="ARM-like"/>
</dbReference>
<evidence type="ECO:0000256" key="6">
    <source>
        <dbReference type="ARBA" id="ARBA00022989"/>
    </source>
</evidence>
<dbReference type="Gene3D" id="3.90.550.50">
    <property type="match status" value="1"/>
</dbReference>
<dbReference type="PANTHER" id="PTHR12369:SF13">
    <property type="entry name" value="HEXOSYLTRANSFERASE"/>
    <property type="match status" value="1"/>
</dbReference>
<dbReference type="InterPro" id="IPR008428">
    <property type="entry name" value="Chond_GalNAc"/>
</dbReference>
<evidence type="ECO:0000256" key="5">
    <source>
        <dbReference type="ARBA" id="ARBA00022968"/>
    </source>
</evidence>
<comment type="similarity">
    <text evidence="2 10">Belongs to the chondroitin N-acetylgalactosaminyltransferase family.</text>
</comment>
<evidence type="ECO:0000313" key="12">
    <source>
        <dbReference type="Proteomes" id="UP001487740"/>
    </source>
</evidence>
<gene>
    <name evidence="11" type="ORF">O3P69_015937</name>
</gene>
<evidence type="ECO:0000256" key="10">
    <source>
        <dbReference type="RuleBase" id="RU364016"/>
    </source>
</evidence>
<dbReference type="Pfam" id="PF13513">
    <property type="entry name" value="HEAT_EZ"/>
    <property type="match status" value="1"/>
</dbReference>
<dbReference type="EMBL" id="JARAKH010000036">
    <property type="protein sequence ID" value="KAK8383840.1"/>
    <property type="molecule type" value="Genomic_DNA"/>
</dbReference>
<sequence length="1417" mass="158209">MSFSVRSLLVHGRQSTSLIIGLCVGISLSLILTPYLEEDCSGGLSHKLLGGVRVGNLRDLRSSGPAEEEDYEPRIILKNYSKEELAKPEKPEKLLRPRYYATELGIREKLLVAVVSSKETVSSFGVSLNRTLSHYVDKLIFFIDGFGTKKMGLNIPIVGFKEEKPLIKVFRILSYLNENYLNEFDYFFLVTDRTYVHGRQLVRMVQRLSISRAVHMGHLLDHPDALYCSLDAGIVLSHSVLRMVAGQLSWCTRNTYSDSDTDNLGRCILHAVDQPCVSSLQLVGGSSLVQESITVSNVPEGSDMFSLHIYFLQNDLRHLNHSILEHRREIETTKPSAPAIRREETWPVGSAPPHQPATRFDVIQWDTFNATHLFLPDDFHNTKPLIGVDLLDIMSVVNASVAHMHAKAKGHLEYKELEYGHRRTDPARGVDYILSLVFRDNTSGLRVTRKLQASRLLTEPEIIPMPYVTENNRLTLVLPVDQSEIVEATQFVQRYEAECMVKGEQTFLMLALLYKPGVSSAGDDKDVFKSLKDLALQYTQEHHEAGSKVGWSIVHTLASHPSELAIADLVLRKMQEDTLVLVTRHSAHITTDFLNRVRMNTILNWQVFSPVPFTQYHPDTVTDTESYAKMDINKNNGRFDAYNFDHISFYIGDFLSARRAVAESIPIIRNEKELKLDRPQEQEFGLYGLFVRGSDLHMLRAPEAGLKLGYREVGCAKKASNQSEHLNGLCRLQEGQSYGLRSDLILVTLEVTDCGSRMYALEVERVVAGLCAGQKLERDRAVADLNLKVKTYSPELVQILHTAILDILTDSTSPWESKHGGLLGMRAMMMVSTADPENPMLAEVRQAALRLLTHQEVRVRGAAGEVLGALCQQDGGATYTASCSTVLQLIRSNLEREVTDDEASRSEHENTRILMEKLSAGTRERRNSGDAAQIFHDTAGWRNLETSMKCLEHMIIGTGHKFLPFINQDLLDLIFKALTHTNRFVRETGFSVCGALVSCGAEEGAELLESNPMFTFGDQLTQHLGKGLADNWSQVRLASSVATRKFLISLPPAARERFYPTLLPRLCLNRYYVAEGVRLYSQETWRQVTGAEGKTLVEKYIDSVVSYYIEATGADNHAVREAACACIAELALKLTTDAVRDHVPRLLHALTVCFTDDSWPVRDAACVACGNFILCFPEEALSSMEELYPLFFTNLEDNIPSVRQGAAVAIANVVRAYGKDSLPLVVERLHGGLKGIEEQPSESERYGSLEGGLSTYGVVKRKRDNDMDLHSNKQMYSCSAVPPQLWERADGCIYLAGELAGVPEAAAEVTACLPMMAEAVRHKHYTSHVTLLETLCKTLPHLARGLSKRVFKTHLHLFLDSIFYALECENALTSSAASQCLSQLAQLLGPNILRGRVEEHNPSYLRALDANAFTGPL</sequence>
<keyword evidence="8" id="KW-0472">Membrane</keyword>
<evidence type="ECO:0000256" key="7">
    <source>
        <dbReference type="ARBA" id="ARBA00023034"/>
    </source>
</evidence>
<evidence type="ECO:0000256" key="2">
    <source>
        <dbReference type="ARBA" id="ARBA00009239"/>
    </source>
</evidence>
<accession>A0AAW0T8C0</accession>
<reference evidence="11 12" key="1">
    <citation type="submission" date="2023-03" db="EMBL/GenBank/DDBJ databases">
        <title>High-quality genome of Scylla paramamosain provides insights in environmental adaptation.</title>
        <authorList>
            <person name="Zhang L."/>
        </authorList>
    </citation>
    <scope>NUCLEOTIDE SEQUENCE [LARGE SCALE GENOMIC DNA]</scope>
    <source>
        <strain evidence="11">LZ_2023a</strain>
        <tissue evidence="11">Muscle</tissue>
    </source>
</reference>
<dbReference type="SUPFAM" id="SSF48371">
    <property type="entry name" value="ARM repeat"/>
    <property type="match status" value="1"/>
</dbReference>
<keyword evidence="4" id="KW-0812">Transmembrane</keyword>
<dbReference type="InterPro" id="IPR021133">
    <property type="entry name" value="HEAT_type_2"/>
</dbReference>
<feature type="repeat" description="HEAT" evidence="9">
    <location>
        <begin position="1187"/>
        <end position="1222"/>
    </location>
</feature>
<comment type="caution">
    <text evidence="11">The sequence shown here is derived from an EMBL/GenBank/DDBJ whole genome shotgun (WGS) entry which is preliminary data.</text>
</comment>
<protein>
    <recommendedName>
        <fullName evidence="10">Hexosyltransferase</fullName>
        <ecNumber evidence="10">2.4.1.-</ecNumber>
    </recommendedName>
</protein>
<evidence type="ECO:0000256" key="8">
    <source>
        <dbReference type="ARBA" id="ARBA00023136"/>
    </source>
</evidence>
<dbReference type="EC" id="2.4.1.-" evidence="10"/>
<keyword evidence="6" id="KW-1133">Transmembrane helix</keyword>
<evidence type="ECO:0000313" key="11">
    <source>
        <dbReference type="EMBL" id="KAK8383840.1"/>
    </source>
</evidence>
<comment type="subcellular location">
    <subcellularLocation>
        <location evidence="1 10">Golgi apparatus</location>
        <location evidence="1 10">Golgi stack membrane</location>
        <topology evidence="1 10">Single-pass type II membrane protein</topology>
    </subcellularLocation>
</comment>
<keyword evidence="7 10" id="KW-0333">Golgi apparatus</keyword>
<keyword evidence="3 10" id="KW-0808">Transferase</keyword>
<dbReference type="PANTHER" id="PTHR12369">
    <property type="entry name" value="CHONDROITIN SYNTHASE"/>
    <property type="match status" value="1"/>
</dbReference>
<dbReference type="PROSITE" id="PS50077">
    <property type="entry name" value="HEAT_REPEAT"/>
    <property type="match status" value="1"/>
</dbReference>
<dbReference type="InterPro" id="IPR051227">
    <property type="entry name" value="CS_glycosyltransferase"/>
</dbReference>
<dbReference type="Pfam" id="PF05679">
    <property type="entry name" value="CHGN"/>
    <property type="match status" value="1"/>
</dbReference>
<evidence type="ECO:0000256" key="9">
    <source>
        <dbReference type="PROSITE-ProRule" id="PRU00103"/>
    </source>
</evidence>
<dbReference type="InterPro" id="IPR016024">
    <property type="entry name" value="ARM-type_fold"/>
</dbReference>
<dbReference type="GO" id="GO:0047238">
    <property type="term" value="F:glucuronosyl-N-acetylgalactosaminyl-proteoglycan 4-beta-N-acetylgalactosaminyltransferase activity"/>
    <property type="evidence" value="ECO:0007669"/>
    <property type="project" value="TreeGrafter"/>
</dbReference>
<organism evidence="11 12">
    <name type="scientific">Scylla paramamosain</name>
    <name type="common">Mud crab</name>
    <dbReference type="NCBI Taxonomy" id="85552"/>
    <lineage>
        <taxon>Eukaryota</taxon>
        <taxon>Metazoa</taxon>
        <taxon>Ecdysozoa</taxon>
        <taxon>Arthropoda</taxon>
        <taxon>Crustacea</taxon>
        <taxon>Multicrustacea</taxon>
        <taxon>Malacostraca</taxon>
        <taxon>Eumalacostraca</taxon>
        <taxon>Eucarida</taxon>
        <taxon>Decapoda</taxon>
        <taxon>Pleocyemata</taxon>
        <taxon>Brachyura</taxon>
        <taxon>Eubrachyura</taxon>
        <taxon>Portunoidea</taxon>
        <taxon>Portunidae</taxon>
        <taxon>Portuninae</taxon>
        <taxon>Scylla</taxon>
    </lineage>
</organism>
<dbReference type="GO" id="GO:0032580">
    <property type="term" value="C:Golgi cisterna membrane"/>
    <property type="evidence" value="ECO:0007669"/>
    <property type="project" value="UniProtKB-SubCell"/>
</dbReference>
<evidence type="ECO:0000256" key="4">
    <source>
        <dbReference type="ARBA" id="ARBA00022692"/>
    </source>
</evidence>
<name>A0AAW0T8C0_SCYPA</name>
<evidence type="ECO:0000256" key="3">
    <source>
        <dbReference type="ARBA" id="ARBA00022679"/>
    </source>
</evidence>
<proteinExistence type="inferred from homology"/>
<keyword evidence="5 10" id="KW-0735">Signal-anchor</keyword>
<dbReference type="Proteomes" id="UP001487740">
    <property type="component" value="Unassembled WGS sequence"/>
</dbReference>
<evidence type="ECO:0000256" key="1">
    <source>
        <dbReference type="ARBA" id="ARBA00004447"/>
    </source>
</evidence>
<dbReference type="Gene3D" id="1.25.10.10">
    <property type="entry name" value="Leucine-rich Repeat Variant"/>
    <property type="match status" value="2"/>
</dbReference>
<keyword evidence="12" id="KW-1185">Reference proteome</keyword>